<sequence>MQIHGFLSVLFKKKAALGSLILLADIIETTTARNGQINDLPA</sequence>
<dbReference type="EMBL" id="BAEM01000056">
    <property type="protein sequence ID" value="GAC12119.1"/>
    <property type="molecule type" value="Genomic_DNA"/>
</dbReference>
<organism evidence="1 2">
    <name type="scientific">Paraglaciecola chathamensis S18K6</name>
    <dbReference type="NCBI Taxonomy" id="1127672"/>
    <lineage>
        <taxon>Bacteria</taxon>
        <taxon>Pseudomonadati</taxon>
        <taxon>Pseudomonadota</taxon>
        <taxon>Gammaproteobacteria</taxon>
        <taxon>Alteromonadales</taxon>
        <taxon>Alteromonadaceae</taxon>
        <taxon>Paraglaciecola</taxon>
    </lineage>
</organism>
<comment type="caution">
    <text evidence="1">The sequence shown here is derived from an EMBL/GenBank/DDBJ whole genome shotgun (WGS) entry which is preliminary data.</text>
</comment>
<gene>
    <name evidence="1" type="ORF">GCHA_4196</name>
</gene>
<dbReference type="Proteomes" id="UP000006320">
    <property type="component" value="Unassembled WGS sequence"/>
</dbReference>
<name>A0AAV3V622_9ALTE</name>
<protein>
    <submittedName>
        <fullName evidence="1">Uncharacterized protein</fullName>
    </submittedName>
</protein>
<proteinExistence type="predicted"/>
<evidence type="ECO:0000313" key="1">
    <source>
        <dbReference type="EMBL" id="GAC12119.1"/>
    </source>
</evidence>
<accession>A0AAV3V622</accession>
<dbReference type="AlphaFoldDB" id="A0AAV3V622"/>
<reference evidence="1 2" key="1">
    <citation type="journal article" date="2017" name="Antonie Van Leeuwenhoek">
        <title>Rhizobium rhizosphaerae sp. nov., a novel species isolated from rice rhizosphere.</title>
        <authorList>
            <person name="Zhao J.J."/>
            <person name="Zhang J."/>
            <person name="Zhang R.J."/>
            <person name="Zhang C.W."/>
            <person name="Yin H.Q."/>
            <person name="Zhang X.X."/>
        </authorList>
    </citation>
    <scope>NUCLEOTIDE SEQUENCE [LARGE SCALE GENOMIC DNA]</scope>
    <source>
        <strain evidence="1 2">S18K6</strain>
    </source>
</reference>
<evidence type="ECO:0000313" key="2">
    <source>
        <dbReference type="Proteomes" id="UP000006320"/>
    </source>
</evidence>